<feature type="chain" id="PRO_5032289310" description="SCP domain-containing protein" evidence="4">
    <location>
        <begin position="25"/>
        <end position="163"/>
    </location>
</feature>
<dbReference type="InterPro" id="IPR035940">
    <property type="entry name" value="CAP_sf"/>
</dbReference>
<name>A0A834ZDQ6_TETSI</name>
<dbReference type="EMBL" id="JABCRI010000006">
    <property type="protein sequence ID" value="KAF8404816.1"/>
    <property type="molecule type" value="Genomic_DNA"/>
</dbReference>
<dbReference type="OMA" id="RTGDCAM"/>
<dbReference type="SMART" id="SM00198">
    <property type="entry name" value="SCP"/>
    <property type="match status" value="1"/>
</dbReference>
<keyword evidence="3" id="KW-1015">Disulfide bond</keyword>
<reference evidence="6 7" key="1">
    <citation type="submission" date="2020-04" db="EMBL/GenBank/DDBJ databases">
        <title>Plant Genome Project.</title>
        <authorList>
            <person name="Zhang R.-G."/>
        </authorList>
    </citation>
    <scope>NUCLEOTIDE SEQUENCE [LARGE SCALE GENOMIC DNA]</scope>
    <source>
        <strain evidence="6">YNK0</strain>
        <tissue evidence="6">Leaf</tissue>
    </source>
</reference>
<dbReference type="InterPro" id="IPR018244">
    <property type="entry name" value="Allrgn_V5/Tpx1_CS"/>
</dbReference>
<dbReference type="FunFam" id="3.40.33.10:FF:000006">
    <property type="entry name" value="Putative pathogenesis-related protein 1"/>
    <property type="match status" value="1"/>
</dbReference>
<evidence type="ECO:0000256" key="2">
    <source>
        <dbReference type="ARBA" id="ARBA00022729"/>
    </source>
</evidence>
<dbReference type="InterPro" id="IPR014044">
    <property type="entry name" value="CAP_dom"/>
</dbReference>
<organism evidence="6 7">
    <name type="scientific">Tetracentron sinense</name>
    <name type="common">Spur-leaf</name>
    <dbReference type="NCBI Taxonomy" id="13715"/>
    <lineage>
        <taxon>Eukaryota</taxon>
        <taxon>Viridiplantae</taxon>
        <taxon>Streptophyta</taxon>
        <taxon>Embryophyta</taxon>
        <taxon>Tracheophyta</taxon>
        <taxon>Spermatophyta</taxon>
        <taxon>Magnoliopsida</taxon>
        <taxon>Trochodendrales</taxon>
        <taxon>Trochodendraceae</taxon>
        <taxon>Tetracentron</taxon>
    </lineage>
</organism>
<dbReference type="Gene3D" id="3.40.33.10">
    <property type="entry name" value="CAP"/>
    <property type="match status" value="1"/>
</dbReference>
<accession>A0A834ZDQ6</accession>
<dbReference type="GO" id="GO:0005576">
    <property type="term" value="C:extracellular region"/>
    <property type="evidence" value="ECO:0007669"/>
    <property type="project" value="InterPro"/>
</dbReference>
<evidence type="ECO:0000313" key="6">
    <source>
        <dbReference type="EMBL" id="KAF8404816.1"/>
    </source>
</evidence>
<gene>
    <name evidence="6" type="ORF">HHK36_009706</name>
</gene>
<comment type="caution">
    <text evidence="6">The sequence shown here is derived from an EMBL/GenBank/DDBJ whole genome shotgun (WGS) entry which is preliminary data.</text>
</comment>
<dbReference type="OrthoDB" id="337038at2759"/>
<keyword evidence="7" id="KW-1185">Reference proteome</keyword>
<evidence type="ECO:0000259" key="5">
    <source>
        <dbReference type="SMART" id="SM00198"/>
    </source>
</evidence>
<protein>
    <recommendedName>
        <fullName evidence="5">SCP domain-containing protein</fullName>
    </recommendedName>
</protein>
<feature type="signal peptide" evidence="4">
    <location>
        <begin position="1"/>
        <end position="24"/>
    </location>
</feature>
<dbReference type="Pfam" id="PF00188">
    <property type="entry name" value="CAP"/>
    <property type="match status" value="1"/>
</dbReference>
<dbReference type="Proteomes" id="UP000655225">
    <property type="component" value="Unassembled WGS sequence"/>
</dbReference>
<dbReference type="PROSITE" id="PS01009">
    <property type="entry name" value="CRISP_1"/>
    <property type="match status" value="1"/>
</dbReference>
<feature type="domain" description="SCP" evidence="5">
    <location>
        <begin position="26"/>
        <end position="159"/>
    </location>
</feature>
<dbReference type="CDD" id="cd05381">
    <property type="entry name" value="CAP_PR-1"/>
    <property type="match status" value="1"/>
</dbReference>
<dbReference type="AlphaFoldDB" id="A0A834ZDQ6"/>
<evidence type="ECO:0000256" key="1">
    <source>
        <dbReference type="ARBA" id="ARBA00009923"/>
    </source>
</evidence>
<evidence type="ECO:0000256" key="3">
    <source>
        <dbReference type="ARBA" id="ARBA00023157"/>
    </source>
</evidence>
<dbReference type="GO" id="GO:0098542">
    <property type="term" value="P:defense response to other organism"/>
    <property type="evidence" value="ECO:0007669"/>
    <property type="project" value="UniProtKB-ARBA"/>
</dbReference>
<dbReference type="PRINTS" id="PR00837">
    <property type="entry name" value="V5TPXLIKE"/>
</dbReference>
<keyword evidence="2 4" id="KW-0732">Signal</keyword>
<evidence type="ECO:0000256" key="4">
    <source>
        <dbReference type="SAM" id="SignalP"/>
    </source>
</evidence>
<dbReference type="SUPFAM" id="SSF55797">
    <property type="entry name" value="PR-1-like"/>
    <property type="match status" value="1"/>
</dbReference>
<sequence>MGLCRIAVALVCLTGLALVQVSQAQSSAQDYVNAHNAARADVGVGPIAWDDSVANYAQGYANQRMGDCALQHSGSRSYGENIATGSGFELTGTDAVKMWVDEKESYDYNSNSCVGGQCGHYTQVVWRNSVRLGCARVQCNNNNGWFITCNYDPPGNFVNERPY</sequence>
<dbReference type="InterPro" id="IPR001283">
    <property type="entry name" value="CRISP-related"/>
</dbReference>
<proteinExistence type="inferred from homology"/>
<evidence type="ECO:0000313" key="7">
    <source>
        <dbReference type="Proteomes" id="UP000655225"/>
    </source>
</evidence>
<dbReference type="PANTHER" id="PTHR10334">
    <property type="entry name" value="CYSTEINE-RICH SECRETORY PROTEIN-RELATED"/>
    <property type="match status" value="1"/>
</dbReference>
<comment type="similarity">
    <text evidence="1">Belongs to the CRISP family.</text>
</comment>
<dbReference type="PROSITE" id="PS01010">
    <property type="entry name" value="CRISP_2"/>
    <property type="match status" value="1"/>
</dbReference>